<keyword evidence="1" id="KW-0560">Oxidoreductase</keyword>
<dbReference type="SMART" id="SM00829">
    <property type="entry name" value="PKS_ER"/>
    <property type="match status" value="1"/>
</dbReference>
<dbReference type="PANTHER" id="PTHR11695:SF294">
    <property type="entry name" value="RETICULON-4-INTERACTING PROTEIN 1, MITOCHONDRIAL"/>
    <property type="match status" value="1"/>
</dbReference>
<dbReference type="Gene3D" id="3.90.180.10">
    <property type="entry name" value="Medium-chain alcohol dehydrogenases, catalytic domain"/>
    <property type="match status" value="1"/>
</dbReference>
<comment type="caution">
    <text evidence="3">The sequence shown here is derived from an EMBL/GenBank/DDBJ whole genome shotgun (WGS) entry which is preliminary data.</text>
</comment>
<dbReference type="SUPFAM" id="SSF51735">
    <property type="entry name" value="NAD(P)-binding Rossmann-fold domains"/>
    <property type="match status" value="1"/>
</dbReference>
<evidence type="ECO:0000259" key="2">
    <source>
        <dbReference type="SMART" id="SM00829"/>
    </source>
</evidence>
<dbReference type="PANTHER" id="PTHR11695">
    <property type="entry name" value="ALCOHOL DEHYDROGENASE RELATED"/>
    <property type="match status" value="1"/>
</dbReference>
<feature type="domain" description="Enoyl reductase (ER)" evidence="2">
    <location>
        <begin position="10"/>
        <end position="305"/>
    </location>
</feature>
<sequence>MAKMRAVMPGPGGLAVAEVERPEAGRVEVLVRVHAASVNPADVKLVANGRSTGAPPEIPGFDVSGVVEAVGEGVRLFQPGDEVFGMIRFPHPGRAYAEYATTPTRHLALKPASIDHVQAAALPLASLTARQALVDTAGVRPGQRVLIHAAAGGVGHLAVQLAKRLGAYVIGTASAPKHEFLRSLGADEVVDYTAVDFTEAVKDLDVVIDPIGGDYAERSLSVLKDGGVLVDILPPGSPSLVERAAARGIAAGFMLVEPDHADMRAIARHADEGLRAEIDTVVPLAEAQRAHDRVATGRARGKVVITVP</sequence>
<dbReference type="Gene3D" id="3.40.50.720">
    <property type="entry name" value="NAD(P)-binding Rossmann-like Domain"/>
    <property type="match status" value="1"/>
</dbReference>
<name>A0A841FQ24_9ACTN</name>
<keyword evidence="4" id="KW-1185">Reference proteome</keyword>
<organism evidence="3 4">
    <name type="scientific">Phytomonospora endophytica</name>
    <dbReference type="NCBI Taxonomy" id="714109"/>
    <lineage>
        <taxon>Bacteria</taxon>
        <taxon>Bacillati</taxon>
        <taxon>Actinomycetota</taxon>
        <taxon>Actinomycetes</taxon>
        <taxon>Micromonosporales</taxon>
        <taxon>Micromonosporaceae</taxon>
        <taxon>Phytomonospora</taxon>
    </lineage>
</organism>
<dbReference type="SUPFAM" id="SSF50129">
    <property type="entry name" value="GroES-like"/>
    <property type="match status" value="1"/>
</dbReference>
<dbReference type="GO" id="GO:0008270">
    <property type="term" value="F:zinc ion binding"/>
    <property type="evidence" value="ECO:0007669"/>
    <property type="project" value="InterPro"/>
</dbReference>
<dbReference type="Pfam" id="PF13602">
    <property type="entry name" value="ADH_zinc_N_2"/>
    <property type="match status" value="1"/>
</dbReference>
<dbReference type="InterPro" id="IPR011032">
    <property type="entry name" value="GroES-like_sf"/>
</dbReference>
<dbReference type="GO" id="GO:0016491">
    <property type="term" value="F:oxidoreductase activity"/>
    <property type="evidence" value="ECO:0007669"/>
    <property type="project" value="UniProtKB-KW"/>
</dbReference>
<reference evidence="3 4" key="1">
    <citation type="submission" date="2020-08" db="EMBL/GenBank/DDBJ databases">
        <title>Genomic Encyclopedia of Type Strains, Phase IV (KMG-IV): sequencing the most valuable type-strain genomes for metagenomic binning, comparative biology and taxonomic classification.</title>
        <authorList>
            <person name="Goeker M."/>
        </authorList>
    </citation>
    <scope>NUCLEOTIDE SEQUENCE [LARGE SCALE GENOMIC DNA]</scope>
    <source>
        <strain evidence="3 4">YIM 65646</strain>
    </source>
</reference>
<evidence type="ECO:0000256" key="1">
    <source>
        <dbReference type="ARBA" id="ARBA00023002"/>
    </source>
</evidence>
<evidence type="ECO:0000313" key="3">
    <source>
        <dbReference type="EMBL" id="MBB6035898.1"/>
    </source>
</evidence>
<dbReference type="InterPro" id="IPR050700">
    <property type="entry name" value="YIM1/Zinc_Alcohol_DH_Fams"/>
</dbReference>
<dbReference type="Proteomes" id="UP000548476">
    <property type="component" value="Unassembled WGS sequence"/>
</dbReference>
<dbReference type="Pfam" id="PF08240">
    <property type="entry name" value="ADH_N"/>
    <property type="match status" value="1"/>
</dbReference>
<proteinExistence type="predicted"/>
<dbReference type="InterPro" id="IPR002364">
    <property type="entry name" value="Quin_OxRdtase/zeta-crystal_CS"/>
</dbReference>
<dbReference type="RefSeq" id="WP_239122396.1">
    <property type="nucleotide sequence ID" value="NZ_BONT01000105.1"/>
</dbReference>
<dbReference type="InterPro" id="IPR013154">
    <property type="entry name" value="ADH-like_N"/>
</dbReference>
<evidence type="ECO:0000313" key="4">
    <source>
        <dbReference type="Proteomes" id="UP000548476"/>
    </source>
</evidence>
<dbReference type="InterPro" id="IPR020843">
    <property type="entry name" value="ER"/>
</dbReference>
<dbReference type="PROSITE" id="PS01162">
    <property type="entry name" value="QOR_ZETA_CRYSTAL"/>
    <property type="match status" value="1"/>
</dbReference>
<dbReference type="CDD" id="cd05289">
    <property type="entry name" value="MDR_like_2"/>
    <property type="match status" value="1"/>
</dbReference>
<dbReference type="InterPro" id="IPR036291">
    <property type="entry name" value="NAD(P)-bd_dom_sf"/>
</dbReference>
<dbReference type="EMBL" id="JACHGT010000007">
    <property type="protein sequence ID" value="MBB6035898.1"/>
    <property type="molecule type" value="Genomic_DNA"/>
</dbReference>
<accession>A0A841FQ24</accession>
<gene>
    <name evidence="3" type="ORF">HNR73_003762</name>
</gene>
<dbReference type="AlphaFoldDB" id="A0A841FQ24"/>
<protein>
    <submittedName>
        <fullName evidence="3">NADPH:quinone reductase-like Zn-dependent oxidoreductase</fullName>
    </submittedName>
</protein>